<keyword evidence="1" id="KW-0812">Transmembrane</keyword>
<keyword evidence="1" id="KW-1133">Transmembrane helix</keyword>
<dbReference type="GeneID" id="39730399"/>
<dbReference type="AlphaFoldDB" id="A0A1J1GPV4"/>
<keyword evidence="1" id="KW-0472">Membrane</keyword>
<comment type="caution">
    <text evidence="2">The sequence shown here is derived from an EMBL/GenBank/DDBJ whole genome shotgun (WGS) entry which is preliminary data.</text>
</comment>
<gene>
    <name evidence="2" type="ORF">PGAL8A_00187200</name>
</gene>
<dbReference type="VEuPathDB" id="PlasmoDB:PGAL8A_00187200"/>
<protein>
    <submittedName>
        <fullName evidence="2">Fam-f protein</fullName>
    </submittedName>
</protein>
<dbReference type="RefSeq" id="XP_028527295.1">
    <property type="nucleotide sequence ID" value="XM_028670554.1"/>
</dbReference>
<evidence type="ECO:0000313" key="2">
    <source>
        <dbReference type="EMBL" id="CRG94477.1"/>
    </source>
</evidence>
<feature type="transmembrane region" description="Helical" evidence="1">
    <location>
        <begin position="6"/>
        <end position="30"/>
    </location>
</feature>
<keyword evidence="3" id="KW-1185">Reference proteome</keyword>
<reference evidence="2" key="1">
    <citation type="submission" date="2015-04" db="EMBL/GenBank/DDBJ databases">
        <authorList>
            <consortium name="Pathogen Informatics"/>
        </authorList>
    </citation>
    <scope>NUCLEOTIDE SEQUENCE [LARGE SCALE GENOMIC DNA]</scope>
    <source>
        <strain evidence="2">8A</strain>
    </source>
</reference>
<dbReference type="Proteomes" id="UP000220797">
    <property type="component" value="Unassembled WGS sequence"/>
</dbReference>
<name>A0A1J1GPV4_PLAGA</name>
<dbReference type="EMBL" id="CVMV01000025">
    <property type="protein sequence ID" value="CRG94477.1"/>
    <property type="molecule type" value="Genomic_DNA"/>
</dbReference>
<dbReference type="OMA" id="VDAYINI"/>
<dbReference type="OrthoDB" id="1490254at2759"/>
<evidence type="ECO:0000256" key="1">
    <source>
        <dbReference type="SAM" id="Phobius"/>
    </source>
</evidence>
<sequence length="595" mass="71590">MKIHLFLLYHFYFLITIVVYIYFCCIHPYYKSKKYKLKFIRHIEIKLVRNLAELYDFKDEDIINSTGLSMKDVQLLYNRRESNYENTLTEGYFGDSRYLFVKLIDGIFLKNYFKCLEKEKKHIRSIYNSLETTKYEVLNFLKRSLDDAEDHINTVFQRHTASDKSELLKFSDVKITLNHNGDNIDILINEQDAHEYLEQIKFSGEIPLRLENSFDYFSKLNEKNDIFFSKLSNGIFSYNIYTIIYLIFRKNMFPLKYVHGDNSDIIDYYRYEMENIFKEFTNSIFLLNKKRSTTIICIKENVNEFNDLFNNINRALDRTIEDKTHKLFMVLNKILNGDIKCIISFIAYILEINLSKNKFELDKLKEEYKEILFKHMILNEICDLFLQEKEEIKESLVEFKTYIKDIFGFDVNNTGIRSLVSKLYGSVDINSIEKIFKVIVFSLLCKKQINEYGNFIQLLKNESKNRRIDKKKFIGTHRRINEKVLFIPKNKSENLILKYAEIYERNSFINNIESCSSHLSSVLCDMDRVLRKFTFFRFLINMLNNELHKSEKHYFSSKKKKLLNKNVILYFLYEIINFDSSYEKKYRYTYIRNLC</sequence>
<proteinExistence type="predicted"/>
<organism evidence="2 3">
    <name type="scientific">Plasmodium gallinaceum</name>
    <dbReference type="NCBI Taxonomy" id="5849"/>
    <lineage>
        <taxon>Eukaryota</taxon>
        <taxon>Sar</taxon>
        <taxon>Alveolata</taxon>
        <taxon>Apicomplexa</taxon>
        <taxon>Aconoidasida</taxon>
        <taxon>Haemosporida</taxon>
        <taxon>Plasmodiidae</taxon>
        <taxon>Plasmodium</taxon>
        <taxon>Plasmodium (Haemamoeba)</taxon>
    </lineage>
</organism>
<accession>A0A1J1GPV4</accession>
<evidence type="ECO:0000313" key="3">
    <source>
        <dbReference type="Proteomes" id="UP000220797"/>
    </source>
</evidence>
<feature type="transmembrane region" description="Helical" evidence="1">
    <location>
        <begin position="227"/>
        <end position="248"/>
    </location>
</feature>